<sequence>MVLLVPAGTISSSMHNKLRFGTLEFVPRSAKEVMHGQGFPSTNVAAILSSHLVSSNIEKLTFLID</sequence>
<evidence type="ECO:0000313" key="1">
    <source>
        <dbReference type="EMBL" id="KAG5580217.1"/>
    </source>
</evidence>
<protein>
    <submittedName>
        <fullName evidence="1">Uncharacterized protein</fullName>
    </submittedName>
</protein>
<gene>
    <name evidence="1" type="ORF">H5410_050844</name>
</gene>
<organism evidence="1 2">
    <name type="scientific">Solanum commersonii</name>
    <name type="common">Commerson's wild potato</name>
    <name type="synonym">Commerson's nightshade</name>
    <dbReference type="NCBI Taxonomy" id="4109"/>
    <lineage>
        <taxon>Eukaryota</taxon>
        <taxon>Viridiplantae</taxon>
        <taxon>Streptophyta</taxon>
        <taxon>Embryophyta</taxon>
        <taxon>Tracheophyta</taxon>
        <taxon>Spermatophyta</taxon>
        <taxon>Magnoliopsida</taxon>
        <taxon>eudicotyledons</taxon>
        <taxon>Gunneridae</taxon>
        <taxon>Pentapetalae</taxon>
        <taxon>asterids</taxon>
        <taxon>lamiids</taxon>
        <taxon>Solanales</taxon>
        <taxon>Solanaceae</taxon>
        <taxon>Solanoideae</taxon>
        <taxon>Solaneae</taxon>
        <taxon>Solanum</taxon>
    </lineage>
</organism>
<evidence type="ECO:0000313" key="2">
    <source>
        <dbReference type="Proteomes" id="UP000824120"/>
    </source>
</evidence>
<keyword evidence="2" id="KW-1185">Reference proteome</keyword>
<name>A0A9J5WWK5_SOLCO</name>
<dbReference type="Proteomes" id="UP000824120">
    <property type="component" value="Chromosome 10"/>
</dbReference>
<accession>A0A9J5WWK5</accession>
<dbReference type="AlphaFoldDB" id="A0A9J5WWK5"/>
<comment type="caution">
    <text evidence="1">The sequence shown here is derived from an EMBL/GenBank/DDBJ whole genome shotgun (WGS) entry which is preliminary data.</text>
</comment>
<reference evidence="1 2" key="1">
    <citation type="submission" date="2020-09" db="EMBL/GenBank/DDBJ databases">
        <title>De no assembly of potato wild relative species, Solanum commersonii.</title>
        <authorList>
            <person name="Cho K."/>
        </authorList>
    </citation>
    <scope>NUCLEOTIDE SEQUENCE [LARGE SCALE GENOMIC DNA]</scope>
    <source>
        <strain evidence="1">LZ3.2</strain>
        <tissue evidence="1">Leaf</tissue>
    </source>
</reference>
<proteinExistence type="predicted"/>
<dbReference type="EMBL" id="JACXVP010000010">
    <property type="protein sequence ID" value="KAG5580217.1"/>
    <property type="molecule type" value="Genomic_DNA"/>
</dbReference>